<dbReference type="PANTHER" id="PTHR24215">
    <property type="entry name" value="RHO-GTPASE-ACTIVATING PROTEIN LRG1"/>
    <property type="match status" value="1"/>
</dbReference>
<dbReference type="GO" id="GO:0030036">
    <property type="term" value="P:actin cytoskeleton organization"/>
    <property type="evidence" value="ECO:0007669"/>
    <property type="project" value="TreeGrafter"/>
</dbReference>
<dbReference type="InterPro" id="IPR001781">
    <property type="entry name" value="Znf_LIM"/>
</dbReference>
<organism evidence="11 12">
    <name type="scientific">Rotaria sordida</name>
    <dbReference type="NCBI Taxonomy" id="392033"/>
    <lineage>
        <taxon>Eukaryota</taxon>
        <taxon>Metazoa</taxon>
        <taxon>Spiralia</taxon>
        <taxon>Gnathifera</taxon>
        <taxon>Rotifera</taxon>
        <taxon>Eurotatoria</taxon>
        <taxon>Bdelloidea</taxon>
        <taxon>Philodinida</taxon>
        <taxon>Philodinidae</taxon>
        <taxon>Rotaria</taxon>
    </lineage>
</organism>
<keyword evidence="12" id="KW-1185">Reference proteome</keyword>
<dbReference type="EMBL" id="CAJNOH010001516">
    <property type="protein sequence ID" value="CAF1225947.1"/>
    <property type="molecule type" value="Genomic_DNA"/>
</dbReference>
<dbReference type="SUPFAM" id="SSF57716">
    <property type="entry name" value="Glucocorticoid receptor-like (DNA-binding domain)"/>
    <property type="match status" value="2"/>
</dbReference>
<keyword evidence="2 7" id="KW-0479">Metal-binding</keyword>
<evidence type="ECO:0000256" key="3">
    <source>
        <dbReference type="ARBA" id="ARBA00022737"/>
    </source>
</evidence>
<dbReference type="GO" id="GO:0005634">
    <property type="term" value="C:nucleus"/>
    <property type="evidence" value="ECO:0007669"/>
    <property type="project" value="UniProtKB-SubCell"/>
</dbReference>
<dbReference type="Proteomes" id="UP000663854">
    <property type="component" value="Unassembled WGS sequence"/>
</dbReference>
<evidence type="ECO:0000256" key="1">
    <source>
        <dbReference type="ARBA" id="ARBA00004123"/>
    </source>
</evidence>
<feature type="region of interest" description="Disordered" evidence="8">
    <location>
        <begin position="116"/>
        <end position="137"/>
    </location>
</feature>
<evidence type="ECO:0000256" key="4">
    <source>
        <dbReference type="ARBA" id="ARBA00022833"/>
    </source>
</evidence>
<dbReference type="Proteomes" id="UP000663870">
    <property type="component" value="Unassembled WGS sequence"/>
</dbReference>
<dbReference type="GO" id="GO:0046872">
    <property type="term" value="F:metal ion binding"/>
    <property type="evidence" value="ECO:0007669"/>
    <property type="project" value="UniProtKB-KW"/>
</dbReference>
<feature type="region of interest" description="Disordered" evidence="8">
    <location>
        <begin position="197"/>
        <end position="224"/>
    </location>
</feature>
<evidence type="ECO:0000256" key="7">
    <source>
        <dbReference type="PROSITE-ProRule" id="PRU00125"/>
    </source>
</evidence>
<dbReference type="Gene3D" id="3.90.176.10">
    <property type="entry name" value="Toxin ADP-ribosyltransferase, Chain A, domain 1"/>
    <property type="match status" value="1"/>
</dbReference>
<evidence type="ECO:0000313" key="11">
    <source>
        <dbReference type="EMBL" id="CAF1506985.1"/>
    </source>
</evidence>
<dbReference type="AlphaFoldDB" id="A0A815TM14"/>
<proteinExistence type="predicted"/>
<dbReference type="EMBL" id="CAJNOL010002503">
    <property type="protein sequence ID" value="CAF1506985.1"/>
    <property type="molecule type" value="Genomic_DNA"/>
</dbReference>
<feature type="compositionally biased region" description="Basic and acidic residues" evidence="8">
    <location>
        <begin position="199"/>
        <end position="224"/>
    </location>
</feature>
<dbReference type="Pfam" id="PF00412">
    <property type="entry name" value="LIM"/>
    <property type="match status" value="1"/>
</dbReference>
<evidence type="ECO:0000256" key="6">
    <source>
        <dbReference type="ARBA" id="ARBA00023242"/>
    </source>
</evidence>
<keyword evidence="6" id="KW-0539">Nucleus</keyword>
<gene>
    <name evidence="11" type="ORF">JXQ802_LOCUS40764</name>
    <name evidence="10" type="ORF">PYM288_LOCUS26129</name>
</gene>
<protein>
    <recommendedName>
        <fullName evidence="9">LIM zinc-binding domain-containing protein</fullName>
    </recommendedName>
</protein>
<evidence type="ECO:0000259" key="9">
    <source>
        <dbReference type="PROSITE" id="PS50023"/>
    </source>
</evidence>
<feature type="compositionally biased region" description="Polar residues" evidence="8">
    <location>
        <begin position="116"/>
        <end position="128"/>
    </location>
</feature>
<dbReference type="PROSITE" id="PS50023">
    <property type="entry name" value="LIM_DOMAIN_2"/>
    <property type="match status" value="1"/>
</dbReference>
<accession>A0A815TM14</accession>
<dbReference type="SUPFAM" id="SSF56399">
    <property type="entry name" value="ADP-ribosylation"/>
    <property type="match status" value="1"/>
</dbReference>
<keyword evidence="3" id="KW-0677">Repeat</keyword>
<evidence type="ECO:0000313" key="10">
    <source>
        <dbReference type="EMBL" id="CAF1225947.1"/>
    </source>
</evidence>
<comment type="caution">
    <text evidence="11">The sequence shown here is derived from an EMBL/GenBank/DDBJ whole genome shotgun (WGS) entry which is preliminary data.</text>
</comment>
<evidence type="ECO:0000313" key="12">
    <source>
        <dbReference type="Proteomes" id="UP000663870"/>
    </source>
</evidence>
<dbReference type="Gene3D" id="2.10.110.10">
    <property type="entry name" value="Cysteine Rich Protein"/>
    <property type="match status" value="1"/>
</dbReference>
<dbReference type="SMART" id="SM00132">
    <property type="entry name" value="LIM"/>
    <property type="match status" value="1"/>
</dbReference>
<keyword evidence="4 7" id="KW-0862">Zinc</keyword>
<evidence type="ECO:0000256" key="8">
    <source>
        <dbReference type="SAM" id="MobiDB-lite"/>
    </source>
</evidence>
<dbReference type="PANTHER" id="PTHR24215:SF35">
    <property type="entry name" value="MUSCLE LIM PROTEIN MLP84B"/>
    <property type="match status" value="1"/>
</dbReference>
<dbReference type="GO" id="GO:0005737">
    <property type="term" value="C:cytoplasm"/>
    <property type="evidence" value="ECO:0007669"/>
    <property type="project" value="TreeGrafter"/>
</dbReference>
<sequence>MARSSIMNETVVLTHNPWPKKTGMETLMERLVSTNTKCYACGALVYAVEKKKTANHIYHNRCFRCRICKRNLTESSLNEEGDDIYCANCYRKKQSGDCNSLDFRRAASERAQYIYNNHDSDQTQSSGNPRPPIRHDFSRHPSLTLRQIERQFLSYQPPNFNTYKIIDRNSQTPSLTFERPIIKTSFSTPIKFITIRRSSSLEKDQRSPSRKTERSPSVKAERSPSLHFSPVFSPIIKSSTNLKETTFKTSREFNETKINNEQSKPLINSITNNRSQLKNILINSTKVPSHSIEPSKSLERKHSIVIDVNQNNNNKQNIFRFPSTTSTVIPIRNRNLEESLDLFFAKQIFDQWSSSCLLNNKLLVVYRGQLLSHDDMIRLQSLVGQHITMSQYISTTKDIRIVEMFAGNGERRPHFESVVYEIDTSIIYEYYNDKPDPSIYYYDISHISHFSEEEVLFRIGTIFKVVSIEEPSESIDNRWHVKLRLEKGGDFRSKNTINRTPKEIVQSFFNKASQKKKISVENIINERLSSNIIIVMSVFIRLGHLVKHHPQEQLHYYQSALSKISSNESSLLEVGYEIIRMRCTSSVNDWTSVPLSIYRQTVLHIDGNLRKQLYRELARIDEARGDFHSAKMHYDDALKYTNDCLERQLILSDLERLNSKVDDLKPVLPSNQVAYWYLYATVLTSEEQSLIDHKCDIFHRQCDDDDDADPDHLLDMPNCFTDEYIQNSGSHASIFQLFDLMLRPHQQRNIEENNSNQQPVINDIQYHQQIRDDENATNQLRQQINNISLVTDESSFTSDCIIS</sequence>
<feature type="domain" description="LIM zinc-binding" evidence="9">
    <location>
        <begin position="36"/>
        <end position="96"/>
    </location>
</feature>
<reference evidence="11" key="1">
    <citation type="submission" date="2021-02" db="EMBL/GenBank/DDBJ databases">
        <authorList>
            <person name="Nowell W R."/>
        </authorList>
    </citation>
    <scope>NUCLEOTIDE SEQUENCE</scope>
</reference>
<comment type="subcellular location">
    <subcellularLocation>
        <location evidence="1">Nucleus</location>
    </subcellularLocation>
</comment>
<evidence type="ECO:0000256" key="5">
    <source>
        <dbReference type="ARBA" id="ARBA00023038"/>
    </source>
</evidence>
<keyword evidence="5 7" id="KW-0440">LIM domain</keyword>
<name>A0A815TM14_9BILA</name>
<evidence type="ECO:0000256" key="2">
    <source>
        <dbReference type="ARBA" id="ARBA00022723"/>
    </source>
</evidence>
<dbReference type="CDD" id="cd09326">
    <property type="entry name" value="LIM_CRP_like"/>
    <property type="match status" value="1"/>
</dbReference>
<dbReference type="PROSITE" id="PS00478">
    <property type="entry name" value="LIM_DOMAIN_1"/>
    <property type="match status" value="1"/>
</dbReference>